<feature type="domain" description="SRCR" evidence="10">
    <location>
        <begin position="213"/>
        <end position="312"/>
    </location>
</feature>
<dbReference type="SUPFAM" id="SSF56487">
    <property type="entry name" value="SRCR-like"/>
    <property type="match status" value="4"/>
</dbReference>
<dbReference type="GO" id="GO:0016020">
    <property type="term" value="C:membrane"/>
    <property type="evidence" value="ECO:0007669"/>
    <property type="project" value="UniProtKB-SubCell"/>
</dbReference>
<evidence type="ECO:0000313" key="11">
    <source>
        <dbReference type="EnsemblMetazoa" id="XP_019861855.1"/>
    </source>
</evidence>
<feature type="domain" description="SRCR" evidence="10">
    <location>
        <begin position="110"/>
        <end position="205"/>
    </location>
</feature>
<comment type="subcellular location">
    <subcellularLocation>
        <location evidence="1">Membrane</location>
        <topology evidence="1">Single-pass membrane protein</topology>
    </subcellularLocation>
</comment>
<evidence type="ECO:0000256" key="5">
    <source>
        <dbReference type="ARBA" id="ARBA00022989"/>
    </source>
</evidence>
<dbReference type="AlphaFoldDB" id="A0AAN0JXD0"/>
<dbReference type="Proteomes" id="UP000007879">
    <property type="component" value="Unassembled WGS sequence"/>
</dbReference>
<protein>
    <recommendedName>
        <fullName evidence="10">SRCR domain-containing protein</fullName>
    </recommendedName>
</protein>
<evidence type="ECO:0000256" key="8">
    <source>
        <dbReference type="ARBA" id="ARBA00023180"/>
    </source>
</evidence>
<evidence type="ECO:0000259" key="10">
    <source>
        <dbReference type="PROSITE" id="PS50287"/>
    </source>
</evidence>
<feature type="disulfide bond" evidence="9">
    <location>
        <begin position="66"/>
        <end position="76"/>
    </location>
</feature>
<evidence type="ECO:0000256" key="4">
    <source>
        <dbReference type="ARBA" id="ARBA00022737"/>
    </source>
</evidence>
<feature type="disulfide bond" evidence="9">
    <location>
        <begin position="35"/>
        <end position="96"/>
    </location>
</feature>
<dbReference type="FunFam" id="3.10.250.10:FF:000019">
    <property type="entry name" value="Neurotrypsin"/>
    <property type="match status" value="1"/>
</dbReference>
<evidence type="ECO:0000256" key="9">
    <source>
        <dbReference type="PROSITE-ProRule" id="PRU00196"/>
    </source>
</evidence>
<feature type="disulfide bond" evidence="9">
    <location>
        <begin position="283"/>
        <end position="293"/>
    </location>
</feature>
<feature type="disulfide bond" evidence="9">
    <location>
        <begin position="22"/>
        <end position="86"/>
    </location>
</feature>
<dbReference type="FunFam" id="3.10.250.10:FF:000016">
    <property type="entry name" value="Scavenger receptor cysteine-rich protein type 12"/>
    <property type="match status" value="1"/>
</dbReference>
<dbReference type="PROSITE" id="PS50287">
    <property type="entry name" value="SRCR_2"/>
    <property type="match status" value="4"/>
</dbReference>
<dbReference type="PANTHER" id="PTHR48071">
    <property type="entry name" value="SRCR DOMAIN-CONTAINING PROTEIN"/>
    <property type="match status" value="1"/>
</dbReference>
<evidence type="ECO:0000256" key="1">
    <source>
        <dbReference type="ARBA" id="ARBA00004167"/>
    </source>
</evidence>
<keyword evidence="12" id="KW-1185">Reference proteome</keyword>
<reference evidence="12" key="1">
    <citation type="journal article" date="2010" name="Nature">
        <title>The Amphimedon queenslandica genome and the evolution of animal complexity.</title>
        <authorList>
            <person name="Srivastava M."/>
            <person name="Simakov O."/>
            <person name="Chapman J."/>
            <person name="Fahey B."/>
            <person name="Gauthier M.E."/>
            <person name="Mitros T."/>
            <person name="Richards G.S."/>
            <person name="Conaco C."/>
            <person name="Dacre M."/>
            <person name="Hellsten U."/>
            <person name="Larroux C."/>
            <person name="Putnam N.H."/>
            <person name="Stanke M."/>
            <person name="Adamska M."/>
            <person name="Darling A."/>
            <person name="Degnan S.M."/>
            <person name="Oakley T.H."/>
            <person name="Plachetzki D.C."/>
            <person name="Zhai Y."/>
            <person name="Adamski M."/>
            <person name="Calcino A."/>
            <person name="Cummins S.F."/>
            <person name="Goodstein D.M."/>
            <person name="Harris C."/>
            <person name="Jackson D.J."/>
            <person name="Leys S.P."/>
            <person name="Shu S."/>
            <person name="Woodcroft B.J."/>
            <person name="Vervoort M."/>
            <person name="Kosik K.S."/>
            <person name="Manning G."/>
            <person name="Degnan B.M."/>
            <person name="Rokhsar D.S."/>
        </authorList>
    </citation>
    <scope>NUCLEOTIDE SEQUENCE [LARGE SCALE GENOMIC DNA]</scope>
</reference>
<dbReference type="EnsemblMetazoa" id="XM_020006296.1">
    <property type="protein sequence ID" value="XP_019861855.1"/>
    <property type="gene ID" value="LOC105315456"/>
</dbReference>
<dbReference type="PRINTS" id="PR00258">
    <property type="entry name" value="SPERACTRCPTR"/>
</dbReference>
<keyword evidence="3" id="KW-0732">Signal</keyword>
<name>A0AAN0JXD0_AMPQE</name>
<evidence type="ECO:0000256" key="2">
    <source>
        <dbReference type="ARBA" id="ARBA00022692"/>
    </source>
</evidence>
<evidence type="ECO:0000256" key="7">
    <source>
        <dbReference type="ARBA" id="ARBA00023157"/>
    </source>
</evidence>
<keyword evidence="7 9" id="KW-1015">Disulfide bond</keyword>
<feature type="disulfide bond" evidence="9">
    <location>
        <begin position="177"/>
        <end position="187"/>
    </location>
</feature>
<evidence type="ECO:0000256" key="6">
    <source>
        <dbReference type="ARBA" id="ARBA00023136"/>
    </source>
</evidence>
<dbReference type="PANTHER" id="PTHR48071:SF28">
    <property type="entry name" value="SRCR DOMAIN-CONTAINING PROTEIN"/>
    <property type="match status" value="1"/>
</dbReference>
<feature type="domain" description="SRCR" evidence="10">
    <location>
        <begin position="326"/>
        <end position="374"/>
    </location>
</feature>
<evidence type="ECO:0000256" key="3">
    <source>
        <dbReference type="ARBA" id="ARBA00022729"/>
    </source>
</evidence>
<dbReference type="Pfam" id="PF00530">
    <property type="entry name" value="SRCR"/>
    <property type="match status" value="3"/>
</dbReference>
<keyword evidence="6" id="KW-0472">Membrane</keyword>
<organism evidence="11 12">
    <name type="scientific">Amphimedon queenslandica</name>
    <name type="common">Sponge</name>
    <dbReference type="NCBI Taxonomy" id="400682"/>
    <lineage>
        <taxon>Eukaryota</taxon>
        <taxon>Metazoa</taxon>
        <taxon>Porifera</taxon>
        <taxon>Demospongiae</taxon>
        <taxon>Heteroscleromorpha</taxon>
        <taxon>Haplosclerida</taxon>
        <taxon>Niphatidae</taxon>
        <taxon>Amphimedon</taxon>
    </lineage>
</organism>
<dbReference type="Gene3D" id="3.10.250.10">
    <property type="entry name" value="SRCR-like domain"/>
    <property type="match status" value="4"/>
</dbReference>
<keyword evidence="5" id="KW-1133">Transmembrane helix</keyword>
<dbReference type="InterPro" id="IPR036772">
    <property type="entry name" value="SRCR-like_dom_sf"/>
</dbReference>
<dbReference type="SMART" id="SM00202">
    <property type="entry name" value="SR"/>
    <property type="match status" value="3"/>
</dbReference>
<keyword evidence="2" id="KW-0812">Transmembrane</keyword>
<dbReference type="KEGG" id="aqu:105315456"/>
<dbReference type="RefSeq" id="XP_019861855.1">
    <property type="nucleotide sequence ID" value="XM_020006296.1"/>
</dbReference>
<dbReference type="GeneID" id="105315456"/>
<sequence length="374" mass="40867">GGTDPLVGRVELCVNKTWGTICDDYWDDNDASVVCRQVGFSAEGARARSSSYTERLKSFHIVDLHCNGTEENLFDCPHNLVQLYSCSYHKDANVQCTASNASTNCTTGHVRLTGGQSQYVGLVEICYGGVWKSICPRGWDNREAQVVCRQLGFTSVGADSINVGKGFGPLHSSYFNCTGSEAALLNCSYYTSSCYYSYHAGVECESPCIEGAVQLEGDNKYKEFGRVEVCINGTWGTICDNGWENNDATVVCRQLGYSPYGAIAKASYFTEGWLPFHLYSVNCSGNESTLLNCSYSTTGTCYNIQDAGAICQSVGVAYDNCTDYTVRLVDGATAREGKVQICLNRVWGAFCKRDNSNYNVDANIICRELGYNTG</sequence>
<comment type="caution">
    <text evidence="9">Lacks conserved residue(s) required for the propagation of feature annotation.</text>
</comment>
<evidence type="ECO:0000313" key="12">
    <source>
        <dbReference type="Proteomes" id="UP000007879"/>
    </source>
</evidence>
<proteinExistence type="predicted"/>
<keyword evidence="4" id="KW-0677">Repeat</keyword>
<dbReference type="FunFam" id="3.10.250.10:FF:000001">
    <property type="entry name" value="Lysyl oxidase 4 isoform X1"/>
    <property type="match status" value="1"/>
</dbReference>
<feature type="domain" description="SRCR" evidence="10">
    <location>
        <begin position="1"/>
        <end position="97"/>
    </location>
</feature>
<accession>A0AAN0JXD0</accession>
<dbReference type="PROSITE" id="PS00420">
    <property type="entry name" value="SRCR_1"/>
    <property type="match status" value="2"/>
</dbReference>
<keyword evidence="8" id="KW-0325">Glycoprotein</keyword>
<dbReference type="InterPro" id="IPR001190">
    <property type="entry name" value="SRCR"/>
</dbReference>
<reference evidence="11" key="2">
    <citation type="submission" date="2024-06" db="UniProtKB">
        <authorList>
            <consortium name="EnsemblMetazoa"/>
        </authorList>
    </citation>
    <scope>IDENTIFICATION</scope>
</reference>